<evidence type="ECO:0000256" key="4">
    <source>
        <dbReference type="ARBA" id="ARBA00022692"/>
    </source>
</evidence>
<feature type="transmembrane region" description="Helical" evidence="7">
    <location>
        <begin position="293"/>
        <end position="319"/>
    </location>
</feature>
<evidence type="ECO:0000256" key="2">
    <source>
        <dbReference type="ARBA" id="ARBA00022448"/>
    </source>
</evidence>
<dbReference type="GO" id="GO:0055085">
    <property type="term" value="P:transmembrane transport"/>
    <property type="evidence" value="ECO:0007669"/>
    <property type="project" value="InterPro"/>
</dbReference>
<keyword evidence="2 7" id="KW-0813">Transport</keyword>
<dbReference type="CDD" id="cd06261">
    <property type="entry name" value="TM_PBP2"/>
    <property type="match status" value="1"/>
</dbReference>
<dbReference type="SUPFAM" id="SSF161098">
    <property type="entry name" value="MetI-like"/>
    <property type="match status" value="1"/>
</dbReference>
<comment type="caution">
    <text evidence="9">The sequence shown here is derived from an EMBL/GenBank/DDBJ whole genome shotgun (WGS) entry which is preliminary data.</text>
</comment>
<keyword evidence="6 7" id="KW-0472">Membrane</keyword>
<dbReference type="PANTHER" id="PTHR30465:SF0">
    <property type="entry name" value="OLIGOPEPTIDE TRANSPORT SYSTEM PERMEASE PROTEIN APPB"/>
    <property type="match status" value="1"/>
</dbReference>
<evidence type="ECO:0000259" key="8">
    <source>
        <dbReference type="PROSITE" id="PS50928"/>
    </source>
</evidence>
<evidence type="ECO:0000313" key="10">
    <source>
        <dbReference type="Proteomes" id="UP000823936"/>
    </source>
</evidence>
<dbReference type="GO" id="GO:0005886">
    <property type="term" value="C:plasma membrane"/>
    <property type="evidence" value="ECO:0007669"/>
    <property type="project" value="UniProtKB-SubCell"/>
</dbReference>
<comment type="subcellular location">
    <subcellularLocation>
        <location evidence="1 7">Cell membrane</location>
        <topology evidence="1 7">Multi-pass membrane protein</topology>
    </subcellularLocation>
</comment>
<feature type="transmembrane region" description="Helical" evidence="7">
    <location>
        <begin position="159"/>
        <end position="177"/>
    </location>
</feature>
<gene>
    <name evidence="9" type="ORF">IAB12_04565</name>
</gene>
<proteinExistence type="inferred from homology"/>
<evidence type="ECO:0000256" key="3">
    <source>
        <dbReference type="ARBA" id="ARBA00022475"/>
    </source>
</evidence>
<feature type="transmembrane region" description="Helical" evidence="7">
    <location>
        <begin position="132"/>
        <end position="153"/>
    </location>
</feature>
<evidence type="ECO:0000256" key="6">
    <source>
        <dbReference type="ARBA" id="ARBA00023136"/>
    </source>
</evidence>
<dbReference type="InterPro" id="IPR000515">
    <property type="entry name" value="MetI-like"/>
</dbReference>
<reference evidence="9" key="2">
    <citation type="submission" date="2021-04" db="EMBL/GenBank/DDBJ databases">
        <authorList>
            <person name="Gilroy R."/>
        </authorList>
    </citation>
    <scope>NUCLEOTIDE SEQUENCE</scope>
    <source>
        <strain evidence="9">Gambia11-129</strain>
    </source>
</reference>
<evidence type="ECO:0000313" key="9">
    <source>
        <dbReference type="EMBL" id="HIV99031.1"/>
    </source>
</evidence>
<dbReference type="Pfam" id="PF00528">
    <property type="entry name" value="BPD_transp_1"/>
    <property type="match status" value="1"/>
</dbReference>
<keyword evidence="5 7" id="KW-1133">Transmembrane helix</keyword>
<reference evidence="9" key="1">
    <citation type="journal article" date="2021" name="PeerJ">
        <title>Extensive microbial diversity within the chicken gut microbiome revealed by metagenomics and culture.</title>
        <authorList>
            <person name="Gilroy R."/>
            <person name="Ravi A."/>
            <person name="Getino M."/>
            <person name="Pursley I."/>
            <person name="Horton D.L."/>
            <person name="Alikhan N.F."/>
            <person name="Baker D."/>
            <person name="Gharbi K."/>
            <person name="Hall N."/>
            <person name="Watson M."/>
            <person name="Adriaenssens E.M."/>
            <person name="Foster-Nyarko E."/>
            <person name="Jarju S."/>
            <person name="Secka A."/>
            <person name="Antonio M."/>
            <person name="Oren A."/>
            <person name="Chaudhuri R.R."/>
            <person name="La Ragione R."/>
            <person name="Hildebrand F."/>
            <person name="Pallen M.J."/>
        </authorList>
    </citation>
    <scope>NUCLEOTIDE SEQUENCE</scope>
    <source>
        <strain evidence="9">Gambia11-129</strain>
    </source>
</reference>
<protein>
    <submittedName>
        <fullName evidence="9">ABC transporter permease</fullName>
    </submittedName>
</protein>
<dbReference type="AlphaFoldDB" id="A0A9D1TNJ8"/>
<name>A0A9D1TNJ8_9SPIO</name>
<dbReference type="PANTHER" id="PTHR30465">
    <property type="entry name" value="INNER MEMBRANE ABC TRANSPORTER"/>
    <property type="match status" value="1"/>
</dbReference>
<feature type="transmembrane region" description="Helical" evidence="7">
    <location>
        <begin position="189"/>
        <end position="209"/>
    </location>
</feature>
<dbReference type="EMBL" id="DXHU01000017">
    <property type="protein sequence ID" value="HIV99031.1"/>
    <property type="molecule type" value="Genomic_DNA"/>
</dbReference>
<keyword evidence="3" id="KW-1003">Cell membrane</keyword>
<organism evidence="9 10">
    <name type="scientific">Candidatus Ornithospirochaeta avicola</name>
    <dbReference type="NCBI Taxonomy" id="2840896"/>
    <lineage>
        <taxon>Bacteria</taxon>
        <taxon>Pseudomonadati</taxon>
        <taxon>Spirochaetota</taxon>
        <taxon>Spirochaetia</taxon>
        <taxon>Spirochaetales</taxon>
        <taxon>Spirochaetaceae</taxon>
        <taxon>Spirochaetaceae incertae sedis</taxon>
        <taxon>Candidatus Ornithospirochaeta</taxon>
    </lineage>
</organism>
<feature type="transmembrane region" description="Helical" evidence="7">
    <location>
        <begin position="9"/>
        <end position="27"/>
    </location>
</feature>
<evidence type="ECO:0000256" key="1">
    <source>
        <dbReference type="ARBA" id="ARBA00004651"/>
    </source>
</evidence>
<dbReference type="InterPro" id="IPR035906">
    <property type="entry name" value="MetI-like_sf"/>
</dbReference>
<sequence>MKQYILRRIIISFIVLIGVSILLYTLVRLMPADYVSLSTSTSSRITDEQRDHLRSIYGLDKGIVEGYIDWVTSALQGDLGVSLTRNRPVSEIIGEYAPITFSISFIALIFELLIAIPVGILAARKPYSKVDYLVTTLVFIGISLPIFFIAAIFKRVFGFYGLNILPTSGMLTARVIYPDHMTLAKFIDYAKHLVLPITCFVVTGVGSYVRYVRSNMLEALSSDYVRTARAKGVSEHRVVYSHAFRNTLIPIVTLLGGSLPSLFSGAAVTEGIFAIEGLGNIALSASHFADVPYLMGFNIFLALLTIIGYLLTDILYAVVDPRVRLS</sequence>
<feature type="transmembrane region" description="Helical" evidence="7">
    <location>
        <begin position="96"/>
        <end position="120"/>
    </location>
</feature>
<keyword evidence="4 7" id="KW-0812">Transmembrane</keyword>
<evidence type="ECO:0000256" key="5">
    <source>
        <dbReference type="ARBA" id="ARBA00022989"/>
    </source>
</evidence>
<comment type="similarity">
    <text evidence="7">Belongs to the binding-protein-dependent transport system permease family.</text>
</comment>
<evidence type="ECO:0000256" key="7">
    <source>
        <dbReference type="RuleBase" id="RU363032"/>
    </source>
</evidence>
<dbReference type="Proteomes" id="UP000823936">
    <property type="component" value="Unassembled WGS sequence"/>
</dbReference>
<accession>A0A9D1TNJ8</accession>
<dbReference type="Gene3D" id="1.10.3720.10">
    <property type="entry name" value="MetI-like"/>
    <property type="match status" value="1"/>
</dbReference>
<dbReference type="InterPro" id="IPR045621">
    <property type="entry name" value="BPD_transp_1_N"/>
</dbReference>
<dbReference type="PROSITE" id="PS50928">
    <property type="entry name" value="ABC_TM1"/>
    <property type="match status" value="1"/>
</dbReference>
<feature type="domain" description="ABC transmembrane type-1" evidence="8">
    <location>
        <begin position="97"/>
        <end position="316"/>
    </location>
</feature>
<dbReference type="Pfam" id="PF19300">
    <property type="entry name" value="BPD_transp_1_N"/>
    <property type="match status" value="1"/>
</dbReference>